<sequence length="176" mass="18517">MEFYVFFQVCNPNPCLALSGSLITISSATADSNCVYTATATCDVSNANVEYNGAGPTFPDPQTLTCDTGTSQFTYTDGGGVQQQITSIQCTCNPNPCGAPPTGTGVSTTAPAVDANCVYTSDVVCTPPLMMGIQYNVEPDVYLGPDPITCDDVTLQWTHQDIMSNVVPIMTITCVP</sequence>
<protein>
    <submittedName>
        <fullName evidence="2">Sushi domain-containing protein</fullName>
    </submittedName>
</protein>
<evidence type="ECO:0000313" key="2">
    <source>
        <dbReference type="WBParaSite" id="PS1159_v2.g14966.t1"/>
    </source>
</evidence>
<evidence type="ECO:0000313" key="1">
    <source>
        <dbReference type="Proteomes" id="UP000887580"/>
    </source>
</evidence>
<reference evidence="2" key="1">
    <citation type="submission" date="2022-11" db="UniProtKB">
        <authorList>
            <consortium name="WormBaseParasite"/>
        </authorList>
    </citation>
    <scope>IDENTIFICATION</scope>
</reference>
<dbReference type="Proteomes" id="UP000887580">
    <property type="component" value="Unplaced"/>
</dbReference>
<accession>A0AC35F8L4</accession>
<name>A0AC35F8L4_9BILA</name>
<proteinExistence type="predicted"/>
<dbReference type="WBParaSite" id="PS1159_v2.g14966.t1">
    <property type="protein sequence ID" value="PS1159_v2.g14966.t1"/>
    <property type="gene ID" value="PS1159_v2.g14966"/>
</dbReference>
<organism evidence="1 2">
    <name type="scientific">Panagrolaimus sp. PS1159</name>
    <dbReference type="NCBI Taxonomy" id="55785"/>
    <lineage>
        <taxon>Eukaryota</taxon>
        <taxon>Metazoa</taxon>
        <taxon>Ecdysozoa</taxon>
        <taxon>Nematoda</taxon>
        <taxon>Chromadorea</taxon>
        <taxon>Rhabditida</taxon>
        <taxon>Tylenchina</taxon>
        <taxon>Panagrolaimomorpha</taxon>
        <taxon>Panagrolaimoidea</taxon>
        <taxon>Panagrolaimidae</taxon>
        <taxon>Panagrolaimus</taxon>
    </lineage>
</organism>